<reference evidence="1" key="1">
    <citation type="journal article" date="2020" name="Stud. Mycol.">
        <title>101 Dothideomycetes genomes: a test case for predicting lifestyles and emergence of pathogens.</title>
        <authorList>
            <person name="Haridas S."/>
            <person name="Albert R."/>
            <person name="Binder M."/>
            <person name="Bloem J."/>
            <person name="Labutti K."/>
            <person name="Salamov A."/>
            <person name="Andreopoulos B."/>
            <person name="Baker S."/>
            <person name="Barry K."/>
            <person name="Bills G."/>
            <person name="Bluhm B."/>
            <person name="Cannon C."/>
            <person name="Castanera R."/>
            <person name="Culley D."/>
            <person name="Daum C."/>
            <person name="Ezra D."/>
            <person name="Gonzalez J."/>
            <person name="Henrissat B."/>
            <person name="Kuo A."/>
            <person name="Liang C."/>
            <person name="Lipzen A."/>
            <person name="Lutzoni F."/>
            <person name="Magnuson J."/>
            <person name="Mondo S."/>
            <person name="Nolan M."/>
            <person name="Ohm R."/>
            <person name="Pangilinan J."/>
            <person name="Park H.-J."/>
            <person name="Ramirez L."/>
            <person name="Alfaro M."/>
            <person name="Sun H."/>
            <person name="Tritt A."/>
            <person name="Yoshinaga Y."/>
            <person name="Zwiers L.-H."/>
            <person name="Turgeon B."/>
            <person name="Goodwin S."/>
            <person name="Spatafora J."/>
            <person name="Crous P."/>
            <person name="Grigoriev I."/>
        </authorList>
    </citation>
    <scope>NUCLEOTIDE SEQUENCE</scope>
    <source>
        <strain evidence="1">CBS 122367</strain>
    </source>
</reference>
<organism evidence="1 2">
    <name type="scientific">Lentithecium fluviatile CBS 122367</name>
    <dbReference type="NCBI Taxonomy" id="1168545"/>
    <lineage>
        <taxon>Eukaryota</taxon>
        <taxon>Fungi</taxon>
        <taxon>Dikarya</taxon>
        <taxon>Ascomycota</taxon>
        <taxon>Pezizomycotina</taxon>
        <taxon>Dothideomycetes</taxon>
        <taxon>Pleosporomycetidae</taxon>
        <taxon>Pleosporales</taxon>
        <taxon>Massarineae</taxon>
        <taxon>Lentitheciaceae</taxon>
        <taxon>Lentithecium</taxon>
    </lineage>
</organism>
<dbReference type="Proteomes" id="UP000799291">
    <property type="component" value="Unassembled WGS sequence"/>
</dbReference>
<dbReference type="EMBL" id="MU005585">
    <property type="protein sequence ID" value="KAF2683037.1"/>
    <property type="molecule type" value="Genomic_DNA"/>
</dbReference>
<accession>A0A6G1IXQ8</accession>
<proteinExistence type="predicted"/>
<gene>
    <name evidence="1" type="ORF">K458DRAFT_419259</name>
</gene>
<evidence type="ECO:0000313" key="2">
    <source>
        <dbReference type="Proteomes" id="UP000799291"/>
    </source>
</evidence>
<protein>
    <submittedName>
        <fullName evidence="1">Uncharacterized protein</fullName>
    </submittedName>
</protein>
<name>A0A6G1IXQ8_9PLEO</name>
<dbReference type="AlphaFoldDB" id="A0A6G1IXQ8"/>
<evidence type="ECO:0000313" key="1">
    <source>
        <dbReference type="EMBL" id="KAF2683037.1"/>
    </source>
</evidence>
<keyword evidence="2" id="KW-1185">Reference proteome</keyword>
<sequence length="59" mass="6381">MEELPLQTHIQGSQCADPKPPLPYSALINAHATDPTRGRSGDLSFSICRASGLGLREIY</sequence>